<keyword evidence="2 3" id="KW-0663">Pyridoxal phosphate</keyword>
<comment type="cofactor">
    <cofactor evidence="1">
        <name>pyridoxal 5'-phosphate</name>
        <dbReference type="ChEBI" id="CHEBI:597326"/>
    </cofactor>
</comment>
<dbReference type="InterPro" id="IPR015424">
    <property type="entry name" value="PyrdxlP-dep_Trfase"/>
</dbReference>
<dbReference type="Gene3D" id="3.40.640.10">
    <property type="entry name" value="Type I PLP-dependent aspartate aminotransferase-like (Major domain)"/>
    <property type="match status" value="1"/>
</dbReference>
<dbReference type="EMBL" id="RSCD01000018">
    <property type="protein sequence ID" value="RSH87141.1"/>
    <property type="molecule type" value="Genomic_DNA"/>
</dbReference>
<evidence type="ECO:0008006" key="6">
    <source>
        <dbReference type="Google" id="ProtNLM"/>
    </source>
</evidence>
<proteinExistence type="inferred from homology"/>
<sequence length="361" mass="38732">MSHPKLEDAVKTLRQQYGARNPSSLRAFEDAKRSLPGGGTRSSIFIQPFPLVIASGHGTCLTDLDGHTYRDFVSDFTSGLYGKTNVILRDAIVGAIDNGMQLGGHTPAEGRLASLICDRFPAMDLVRFANSGTEANMIAICTAMRYTGCSKIVVFEGGYHGSLLSHFRMDELNAGPSSALTAPFNFVVCPYNDLEQTREKIVHSTGDVAAILVEPMLGAGGCIPGEPSFLRGLRELATEVGALLIFDEVQTARLDMGGRQKLLDIEPDLTTLGKFFGGGFAFGAFGGKREVMKMFDMTQPGAISHGGTFNNSPCTMVAGVTALEQLVTESALTTLNALGDNMRESLNQGFSAHSLPFIREY</sequence>
<dbReference type="Proteomes" id="UP000279259">
    <property type="component" value="Unassembled WGS sequence"/>
</dbReference>
<reference evidence="4 5" key="1">
    <citation type="submission" date="2018-11" db="EMBL/GenBank/DDBJ databases">
        <title>Genome sequence of Saitozyma podzolica DSM 27192.</title>
        <authorList>
            <person name="Aliyu H."/>
            <person name="Gorte O."/>
            <person name="Ochsenreither K."/>
        </authorList>
    </citation>
    <scope>NUCLEOTIDE SEQUENCE [LARGE SCALE GENOMIC DNA]</scope>
    <source>
        <strain evidence="4 5">DSM 27192</strain>
    </source>
</reference>
<dbReference type="SUPFAM" id="SSF53383">
    <property type="entry name" value="PLP-dependent transferases"/>
    <property type="match status" value="1"/>
</dbReference>
<dbReference type="Pfam" id="PF00202">
    <property type="entry name" value="Aminotran_3"/>
    <property type="match status" value="1"/>
</dbReference>
<evidence type="ECO:0000256" key="1">
    <source>
        <dbReference type="ARBA" id="ARBA00001933"/>
    </source>
</evidence>
<dbReference type="GO" id="GO:0030170">
    <property type="term" value="F:pyridoxal phosphate binding"/>
    <property type="evidence" value="ECO:0007669"/>
    <property type="project" value="InterPro"/>
</dbReference>
<dbReference type="PANTHER" id="PTHR43713:SF3">
    <property type="entry name" value="GLUTAMATE-1-SEMIALDEHYDE 2,1-AMINOMUTASE 1, CHLOROPLASTIC-RELATED"/>
    <property type="match status" value="1"/>
</dbReference>
<evidence type="ECO:0000313" key="5">
    <source>
        <dbReference type="Proteomes" id="UP000279259"/>
    </source>
</evidence>
<comment type="caution">
    <text evidence="4">The sequence shown here is derived from an EMBL/GenBank/DDBJ whole genome shotgun (WGS) entry which is preliminary data.</text>
</comment>
<evidence type="ECO:0000256" key="2">
    <source>
        <dbReference type="ARBA" id="ARBA00022898"/>
    </source>
</evidence>
<dbReference type="STRING" id="1890683.A0A427Y7T3"/>
<keyword evidence="5" id="KW-1185">Reference proteome</keyword>
<evidence type="ECO:0000313" key="4">
    <source>
        <dbReference type="EMBL" id="RSH87141.1"/>
    </source>
</evidence>
<accession>A0A427Y7T3</accession>
<dbReference type="OrthoDB" id="425114at2759"/>
<dbReference type="InterPro" id="IPR015421">
    <property type="entry name" value="PyrdxlP-dep_Trfase_major"/>
</dbReference>
<dbReference type="AlphaFoldDB" id="A0A427Y7T3"/>
<gene>
    <name evidence="4" type="ORF">EHS25_003632</name>
</gene>
<protein>
    <recommendedName>
        <fullName evidence="6">Glutamate-1-semialdehyde 2,1-aminomutase</fullName>
    </recommendedName>
</protein>
<dbReference type="PANTHER" id="PTHR43713">
    <property type="entry name" value="GLUTAMATE-1-SEMIALDEHYDE 2,1-AMINOMUTASE"/>
    <property type="match status" value="1"/>
</dbReference>
<dbReference type="InterPro" id="IPR015422">
    <property type="entry name" value="PyrdxlP-dep_Trfase_small"/>
</dbReference>
<dbReference type="Gene3D" id="3.90.1150.10">
    <property type="entry name" value="Aspartate Aminotransferase, domain 1"/>
    <property type="match status" value="1"/>
</dbReference>
<dbReference type="InterPro" id="IPR005814">
    <property type="entry name" value="Aminotrans_3"/>
</dbReference>
<comment type="similarity">
    <text evidence="3">Belongs to the class-III pyridoxal-phosphate-dependent aminotransferase family.</text>
</comment>
<evidence type="ECO:0000256" key="3">
    <source>
        <dbReference type="RuleBase" id="RU003560"/>
    </source>
</evidence>
<organism evidence="4 5">
    <name type="scientific">Saitozyma podzolica</name>
    <dbReference type="NCBI Taxonomy" id="1890683"/>
    <lineage>
        <taxon>Eukaryota</taxon>
        <taxon>Fungi</taxon>
        <taxon>Dikarya</taxon>
        <taxon>Basidiomycota</taxon>
        <taxon>Agaricomycotina</taxon>
        <taxon>Tremellomycetes</taxon>
        <taxon>Tremellales</taxon>
        <taxon>Trimorphomycetaceae</taxon>
        <taxon>Saitozyma</taxon>
    </lineage>
</organism>
<name>A0A427Y7T3_9TREE</name>
<dbReference type="GO" id="GO:0008483">
    <property type="term" value="F:transaminase activity"/>
    <property type="evidence" value="ECO:0007669"/>
    <property type="project" value="InterPro"/>
</dbReference>